<evidence type="ECO:0000313" key="2">
    <source>
        <dbReference type="Proteomes" id="UP000091857"/>
    </source>
</evidence>
<dbReference type="EMBL" id="CM004393">
    <property type="protein sequence ID" value="KAG8651401.1"/>
    <property type="molecule type" value="Genomic_DNA"/>
</dbReference>
<protein>
    <submittedName>
        <fullName evidence="1">Uncharacterized protein</fullName>
    </submittedName>
</protein>
<organism evidence="1 2">
    <name type="scientific">Manihot esculenta</name>
    <name type="common">Cassava</name>
    <name type="synonym">Jatropha manihot</name>
    <dbReference type="NCBI Taxonomy" id="3983"/>
    <lineage>
        <taxon>Eukaryota</taxon>
        <taxon>Viridiplantae</taxon>
        <taxon>Streptophyta</taxon>
        <taxon>Embryophyta</taxon>
        <taxon>Tracheophyta</taxon>
        <taxon>Spermatophyta</taxon>
        <taxon>Magnoliopsida</taxon>
        <taxon>eudicotyledons</taxon>
        <taxon>Gunneridae</taxon>
        <taxon>Pentapetalae</taxon>
        <taxon>rosids</taxon>
        <taxon>fabids</taxon>
        <taxon>Malpighiales</taxon>
        <taxon>Euphorbiaceae</taxon>
        <taxon>Crotonoideae</taxon>
        <taxon>Manihoteae</taxon>
        <taxon>Manihot</taxon>
    </lineage>
</organism>
<keyword evidence="2" id="KW-1185">Reference proteome</keyword>
<name>A0ACB7HKM2_MANES</name>
<gene>
    <name evidence="1" type="ORF">MANES_07G122300v8</name>
</gene>
<dbReference type="Proteomes" id="UP000091857">
    <property type="component" value="Chromosome 7"/>
</dbReference>
<sequence>MDANVSLLSWLLLLSLSCELLVPSTTAAHANPKSYIVYMGERPKGQFSMSSHHLSMLQQAIGSNFSPESRLIRSFKRTFNAFVADLTWDEAQKIAGMANVVSVFPNKKRTLDTTRSWDFIGFSQQVKRSTLESDIVIGVLDTGIWPESEAFNDQGFVSPPSKWKGSCPPDFRCNNKLIGAKYYRNNETYDPRDDRSPRDTAGHGTHTASTAAGSLVSMASLYGLGEGTARGAVPLARVAVYKICWSDGCYDADILEAFGDAIEDGVDIISLSVGGDDIEDYFEDTAAIGAFHAMKKGIFTSTSAGNSGPGAGSIRKLSPWFLSVAASTIDRRFIANVQLGNNETYEGISINTFDLNQTMYPLIYGGDAPNLAQNYTAEKSRFCKENSLDENLVKGKIVLCDARSTGKTAFFARAAGVVMKGRRPRNRAFSYPLPASHLEDEDNNIFSYIRSTSNATATIYKSTEGNNTLAPFVPDFSSRGPNPITPDILKPDIAAPGVEILAAWSHVSSVTGIPGDVRLVPYNIISGTSMACPHATGVAAYVKSHHPTWSPSAIKSALMTTASPMSSWTNSDAEFAYGAGHINPVEANDPGLVYDAEPIDYVKFLCGQGYDSNRLQIVTGDNSSSCSETVNATVWDLNYPSFALSVSNSEFVSRVFNRVVTNVGLPTSTYKATVTAPPGLKIQVNPSMLAFTSVGEKLSFAVTIEGSMNSRIASASLVWDDGVYQVRSPIIVHILS</sequence>
<reference evidence="2" key="1">
    <citation type="journal article" date="2016" name="Nat. Biotechnol.">
        <title>Sequencing wild and cultivated cassava and related species reveals extensive interspecific hybridization and genetic diversity.</title>
        <authorList>
            <person name="Bredeson J.V."/>
            <person name="Lyons J.B."/>
            <person name="Prochnik S.E."/>
            <person name="Wu G.A."/>
            <person name="Ha C.M."/>
            <person name="Edsinger-Gonzales E."/>
            <person name="Grimwood J."/>
            <person name="Schmutz J."/>
            <person name="Rabbi I.Y."/>
            <person name="Egesi C."/>
            <person name="Nauluvula P."/>
            <person name="Lebot V."/>
            <person name="Ndunguru J."/>
            <person name="Mkamilo G."/>
            <person name="Bart R.S."/>
            <person name="Setter T.L."/>
            <person name="Gleadow R.M."/>
            <person name="Kulakow P."/>
            <person name="Ferguson M.E."/>
            <person name="Rounsley S."/>
            <person name="Rokhsar D.S."/>
        </authorList>
    </citation>
    <scope>NUCLEOTIDE SEQUENCE [LARGE SCALE GENOMIC DNA]</scope>
    <source>
        <strain evidence="2">cv. AM560-2</strain>
    </source>
</reference>
<proteinExistence type="predicted"/>
<evidence type="ECO:0000313" key="1">
    <source>
        <dbReference type="EMBL" id="KAG8651401.1"/>
    </source>
</evidence>
<comment type="caution">
    <text evidence="1">The sequence shown here is derived from an EMBL/GenBank/DDBJ whole genome shotgun (WGS) entry which is preliminary data.</text>
</comment>
<accession>A0ACB7HKM2</accession>